<evidence type="ECO:0000313" key="10">
    <source>
        <dbReference type="Proteomes" id="UP000265515"/>
    </source>
</evidence>
<feature type="binding site" evidence="7">
    <location>
        <begin position="247"/>
        <end position="256"/>
    </location>
    <ligand>
        <name>ATP</name>
        <dbReference type="ChEBI" id="CHEBI:30616"/>
    </ligand>
</feature>
<dbReference type="EMBL" id="BFEA01000286">
    <property type="protein sequence ID" value="GBG78116.1"/>
    <property type="molecule type" value="Genomic_DNA"/>
</dbReference>
<dbReference type="STRING" id="69332.A0A388L742"/>
<dbReference type="GO" id="GO:0005739">
    <property type="term" value="C:mitochondrion"/>
    <property type="evidence" value="ECO:0007669"/>
    <property type="project" value="EnsemblPlants"/>
</dbReference>
<comment type="catalytic activity">
    <reaction evidence="7">
        <text>(6S)-NADHX + ATP = ADP + phosphate + NADH + H(+)</text>
        <dbReference type="Rhea" id="RHEA:19017"/>
        <dbReference type="ChEBI" id="CHEBI:15378"/>
        <dbReference type="ChEBI" id="CHEBI:30616"/>
        <dbReference type="ChEBI" id="CHEBI:43474"/>
        <dbReference type="ChEBI" id="CHEBI:57945"/>
        <dbReference type="ChEBI" id="CHEBI:64074"/>
        <dbReference type="ChEBI" id="CHEBI:456216"/>
        <dbReference type="EC" id="4.2.1.93"/>
    </reaction>
</comment>
<feature type="binding site" evidence="7">
    <location>
        <begin position="178"/>
        <end position="184"/>
    </location>
    <ligand>
        <name>(6S)-NADPHX</name>
        <dbReference type="ChEBI" id="CHEBI:64076"/>
    </ligand>
</feature>
<dbReference type="PANTHER" id="PTHR12592">
    <property type="entry name" value="ATP-DEPENDENT (S)-NAD(P)H-HYDRATE DEHYDRATASE FAMILY MEMBER"/>
    <property type="match status" value="1"/>
</dbReference>
<evidence type="ECO:0000256" key="1">
    <source>
        <dbReference type="ARBA" id="ARBA00022741"/>
    </source>
</evidence>
<dbReference type="PANTHER" id="PTHR12592:SF0">
    <property type="entry name" value="ATP-DEPENDENT (S)-NAD(P)H-HYDRATE DEHYDRATASE"/>
    <property type="match status" value="1"/>
</dbReference>
<dbReference type="InterPro" id="IPR029056">
    <property type="entry name" value="Ribokinase-like"/>
</dbReference>
<feature type="domain" description="YjeF C-terminal" evidence="8">
    <location>
        <begin position="9"/>
        <end position="336"/>
    </location>
</feature>
<dbReference type="GO" id="GO:0110051">
    <property type="term" value="P:metabolite repair"/>
    <property type="evidence" value="ECO:0007669"/>
    <property type="project" value="TreeGrafter"/>
</dbReference>
<keyword evidence="2 7" id="KW-0067">ATP-binding</keyword>
<feature type="binding site" evidence="7">
    <location>
        <begin position="228"/>
        <end position="232"/>
    </location>
    <ligand>
        <name>ATP</name>
        <dbReference type="ChEBI" id="CHEBI:30616"/>
    </ligand>
</feature>
<comment type="similarity">
    <text evidence="7">Belongs to the NnrD/CARKD family.</text>
</comment>
<dbReference type="HAMAP" id="MF_01965">
    <property type="entry name" value="NADHX_dehydratase"/>
    <property type="match status" value="1"/>
</dbReference>
<keyword evidence="5 7" id="KW-0456">Lyase</keyword>
<dbReference type="Gene3D" id="3.40.1190.20">
    <property type="match status" value="1"/>
</dbReference>
<feature type="binding site" evidence="7">
    <location>
        <position position="125"/>
    </location>
    <ligand>
        <name>(6S)-NADPHX</name>
        <dbReference type="ChEBI" id="CHEBI:64076"/>
    </ligand>
</feature>
<dbReference type="GO" id="GO:0019674">
    <property type="term" value="P:NAD+ metabolic process"/>
    <property type="evidence" value="ECO:0007669"/>
    <property type="project" value="EnsemblPlants"/>
</dbReference>
<evidence type="ECO:0000313" key="9">
    <source>
        <dbReference type="EMBL" id="GBG78116.1"/>
    </source>
</evidence>
<dbReference type="OrthoDB" id="8110916at2759"/>
<dbReference type="Gramene" id="GBG78116">
    <property type="protein sequence ID" value="GBG78116"/>
    <property type="gene ID" value="CBR_g26053"/>
</dbReference>
<proteinExistence type="inferred from homology"/>
<dbReference type="EC" id="4.2.1.93" evidence="7"/>
<keyword evidence="4 7" id="KW-0520">NAD</keyword>
<name>A0A388L742_CHABU</name>
<evidence type="ECO:0000256" key="5">
    <source>
        <dbReference type="ARBA" id="ARBA00023239"/>
    </source>
</evidence>
<dbReference type="CDD" id="cd01171">
    <property type="entry name" value="YXKO-related"/>
    <property type="match status" value="1"/>
</dbReference>
<gene>
    <name evidence="9" type="ORF">CBR_g26053</name>
</gene>
<dbReference type="AlphaFoldDB" id="A0A388L742"/>
<sequence length="349" mass="37497">MLWSSLESVLSAIRAFVPQLSPGKHKGQAGKIAVVGGCREYTGAPYFAAISALKLGADLSHVFCTKDAGPVIKSYSPELIVHPVLKESYDAKFNDQAERTDVIARVVHDVLQWLPRFDCLVVGPGLGRDSLVMDSVEKIIQHARAQNVPVVIDGDGLFLVTNKPELVQGYPLAILTPNVNEHRRLVAKVLGNGNGQDVGIPDILSDSNPSSQLILLAERLGHITIVQKGPTDHISDGHSVLDCGMFGSPRRCGGQGDVLSGSIAVFMAWANDFSKQDDKHAKQLVEQCLSGNPAVMASYAGSLLLRRAASAAFASHKRSMVTTDIIRELGASVEALFPVDPVEESYKSR</sequence>
<dbReference type="Proteomes" id="UP000265515">
    <property type="component" value="Unassembled WGS sequence"/>
</dbReference>
<evidence type="ECO:0000259" key="8">
    <source>
        <dbReference type="PROSITE" id="PS51383"/>
    </source>
</evidence>
<dbReference type="InterPro" id="IPR017953">
    <property type="entry name" value="Carbohydrate_kinase_pred_CS"/>
</dbReference>
<dbReference type="SUPFAM" id="SSF53613">
    <property type="entry name" value="Ribokinase-like"/>
    <property type="match status" value="1"/>
</dbReference>
<dbReference type="FunFam" id="3.40.1190.20:FF:000028">
    <property type="entry name" value="ATP-dependent (S)-NAD(P)H-hydrate dehydratase"/>
    <property type="match status" value="1"/>
</dbReference>
<dbReference type="Pfam" id="PF01256">
    <property type="entry name" value="Carb_kinase"/>
    <property type="match status" value="1"/>
</dbReference>
<keyword evidence="1 7" id="KW-0547">Nucleotide-binding</keyword>
<comment type="function">
    <text evidence="7">Catalyzes the dehydration of the S-form of NAD(P)HX at the expense of ATP, which is converted to ADP. Together with NAD(P)HX epimerase, which catalyzes the epimerization of the S- and R-forms, the enzyme allows the repair of both epimers of NAD(P)HX, a damaged form of NAD(P)H that is a result of enzymatic or heat-dependent hydration.</text>
</comment>
<dbReference type="InterPro" id="IPR000631">
    <property type="entry name" value="CARKD"/>
</dbReference>
<evidence type="ECO:0000256" key="4">
    <source>
        <dbReference type="ARBA" id="ARBA00023027"/>
    </source>
</evidence>
<reference evidence="9 10" key="1">
    <citation type="journal article" date="2018" name="Cell">
        <title>The Chara Genome: Secondary Complexity and Implications for Plant Terrestrialization.</title>
        <authorList>
            <person name="Nishiyama T."/>
            <person name="Sakayama H."/>
            <person name="Vries J.D."/>
            <person name="Buschmann H."/>
            <person name="Saint-Marcoux D."/>
            <person name="Ullrich K.K."/>
            <person name="Haas F.B."/>
            <person name="Vanderstraeten L."/>
            <person name="Becker D."/>
            <person name="Lang D."/>
            <person name="Vosolsobe S."/>
            <person name="Rombauts S."/>
            <person name="Wilhelmsson P.K.I."/>
            <person name="Janitza P."/>
            <person name="Kern R."/>
            <person name="Heyl A."/>
            <person name="Rumpler F."/>
            <person name="Villalobos L.I.A.C."/>
            <person name="Clay J.M."/>
            <person name="Skokan R."/>
            <person name="Toyoda A."/>
            <person name="Suzuki Y."/>
            <person name="Kagoshima H."/>
            <person name="Schijlen E."/>
            <person name="Tajeshwar N."/>
            <person name="Catarino B."/>
            <person name="Hetherington A.J."/>
            <person name="Saltykova A."/>
            <person name="Bonnot C."/>
            <person name="Breuninger H."/>
            <person name="Symeonidi A."/>
            <person name="Radhakrishnan G.V."/>
            <person name="Van Nieuwerburgh F."/>
            <person name="Deforce D."/>
            <person name="Chang C."/>
            <person name="Karol K.G."/>
            <person name="Hedrich R."/>
            <person name="Ulvskov P."/>
            <person name="Glockner G."/>
            <person name="Delwiche C.F."/>
            <person name="Petrasek J."/>
            <person name="Van de Peer Y."/>
            <person name="Friml J."/>
            <person name="Beilby M."/>
            <person name="Dolan L."/>
            <person name="Kohara Y."/>
            <person name="Sugano S."/>
            <person name="Fujiyama A."/>
            <person name="Delaux P.-M."/>
            <person name="Quint M."/>
            <person name="TheiBen G."/>
            <person name="Hagemann M."/>
            <person name="Harholt J."/>
            <person name="Dunand C."/>
            <person name="Zachgo S."/>
            <person name="Langdale J."/>
            <person name="Maumus F."/>
            <person name="Straeten D.V.D."/>
            <person name="Gould S.B."/>
            <person name="Rensing S.A."/>
        </authorList>
    </citation>
    <scope>NUCLEOTIDE SEQUENCE [LARGE SCALE GENOMIC DNA]</scope>
    <source>
        <strain evidence="9 10">S276</strain>
    </source>
</reference>
<dbReference type="GO" id="GO:0047453">
    <property type="term" value="F:ATP-dependent NAD(P)H-hydrate dehydratase activity"/>
    <property type="evidence" value="ECO:0007669"/>
    <property type="project" value="UniProtKB-UniRule"/>
</dbReference>
<dbReference type="NCBIfam" id="TIGR00196">
    <property type="entry name" value="yjeF_cterm"/>
    <property type="match status" value="1"/>
</dbReference>
<dbReference type="PROSITE" id="PS51383">
    <property type="entry name" value="YJEF_C_3"/>
    <property type="match status" value="1"/>
</dbReference>
<accession>A0A388L742</accession>
<keyword evidence="10" id="KW-1185">Reference proteome</keyword>
<dbReference type="PROSITE" id="PS01050">
    <property type="entry name" value="YJEF_C_2"/>
    <property type="match status" value="1"/>
</dbReference>
<comment type="cofactor">
    <cofactor evidence="7">
        <name>Mg(2+)</name>
        <dbReference type="ChEBI" id="CHEBI:18420"/>
    </cofactor>
</comment>
<dbReference type="GO" id="GO:0005829">
    <property type="term" value="C:cytosol"/>
    <property type="evidence" value="ECO:0007669"/>
    <property type="project" value="EnsemblPlants"/>
</dbReference>
<dbReference type="GO" id="GO:0009507">
    <property type="term" value="C:chloroplast"/>
    <property type="evidence" value="ECO:0007669"/>
    <property type="project" value="EnsemblPlants"/>
</dbReference>
<comment type="caution">
    <text evidence="9">The sequence shown here is derived from an EMBL/GenBank/DDBJ whole genome shotgun (WGS) entry which is preliminary data.</text>
</comment>
<organism evidence="9 10">
    <name type="scientific">Chara braunii</name>
    <name type="common">Braun's stonewort</name>
    <dbReference type="NCBI Taxonomy" id="69332"/>
    <lineage>
        <taxon>Eukaryota</taxon>
        <taxon>Viridiplantae</taxon>
        <taxon>Streptophyta</taxon>
        <taxon>Charophyceae</taxon>
        <taxon>Charales</taxon>
        <taxon>Characeae</taxon>
        <taxon>Chara</taxon>
    </lineage>
</organism>
<feature type="binding site" evidence="7">
    <location>
        <position position="257"/>
    </location>
    <ligand>
        <name>(6S)-NADPHX</name>
        <dbReference type="ChEBI" id="CHEBI:64076"/>
    </ligand>
</feature>
<comment type="catalytic activity">
    <reaction evidence="6 7">
        <text>(6S)-NADPHX + ATP = ADP + phosphate + NADPH + H(+)</text>
        <dbReference type="Rhea" id="RHEA:32231"/>
        <dbReference type="ChEBI" id="CHEBI:15378"/>
        <dbReference type="ChEBI" id="CHEBI:30616"/>
        <dbReference type="ChEBI" id="CHEBI:43474"/>
        <dbReference type="ChEBI" id="CHEBI:57783"/>
        <dbReference type="ChEBI" id="CHEBI:64076"/>
        <dbReference type="ChEBI" id="CHEBI:456216"/>
        <dbReference type="EC" id="4.2.1.93"/>
    </reaction>
</comment>
<evidence type="ECO:0000256" key="6">
    <source>
        <dbReference type="ARBA" id="ARBA00047472"/>
    </source>
</evidence>
<dbReference type="GO" id="GO:0005524">
    <property type="term" value="F:ATP binding"/>
    <property type="evidence" value="ECO:0007669"/>
    <property type="project" value="UniProtKB-KW"/>
</dbReference>
<evidence type="ECO:0000256" key="2">
    <source>
        <dbReference type="ARBA" id="ARBA00022840"/>
    </source>
</evidence>
<dbReference type="OMA" id="WRAAYHN"/>
<keyword evidence="3" id="KW-0521">NADP</keyword>
<protein>
    <recommendedName>
        <fullName evidence="7">ATP-dependent (S)-NAD(P)H-hydrate dehydratase</fullName>
        <ecNumber evidence="7">4.2.1.93</ecNumber>
    </recommendedName>
    <alternativeName>
        <fullName evidence="7">ATP-dependent NAD(P)HX dehydratase</fullName>
    </alternativeName>
</protein>
<evidence type="ECO:0000256" key="7">
    <source>
        <dbReference type="HAMAP-Rule" id="MF_03157"/>
    </source>
</evidence>
<keyword evidence="7" id="KW-0597">Phosphoprotein</keyword>
<evidence type="ECO:0000256" key="3">
    <source>
        <dbReference type="ARBA" id="ARBA00022857"/>
    </source>
</evidence>
<dbReference type="GO" id="GO:0006739">
    <property type="term" value="P:NADP+ metabolic process"/>
    <property type="evidence" value="ECO:0007669"/>
    <property type="project" value="EnsemblPlants"/>
</dbReference>